<dbReference type="PANTHER" id="PTHR42887">
    <property type="entry name" value="OS12G0638800 PROTEIN"/>
    <property type="match status" value="1"/>
</dbReference>
<dbReference type="PANTHER" id="PTHR42887:SF2">
    <property type="entry name" value="OS12G0638800 PROTEIN"/>
    <property type="match status" value="1"/>
</dbReference>
<dbReference type="Pfam" id="PF22780">
    <property type="entry name" value="HI0933_like_1st"/>
    <property type="match status" value="1"/>
</dbReference>
<dbReference type="InterPro" id="IPR055178">
    <property type="entry name" value="RsdA/BaiN/AoA(So)-like_dom"/>
</dbReference>
<evidence type="ECO:0000256" key="1">
    <source>
        <dbReference type="ARBA" id="ARBA00001974"/>
    </source>
</evidence>
<feature type="domain" description="RsdA/BaiN/AoA(So)-like Rossmann fold-like" evidence="4">
    <location>
        <begin position="6"/>
        <end position="408"/>
    </location>
</feature>
<accession>A0A533QFV2</accession>
<dbReference type="SUPFAM" id="SSF160996">
    <property type="entry name" value="HI0933 insert domain-like"/>
    <property type="match status" value="1"/>
</dbReference>
<dbReference type="AlphaFoldDB" id="A0A533QFV2"/>
<name>A0A533QFV2_9BACT</name>
<sequence length="411" mass="44871">MADRYDLIVIGGGPAGMVAAGRAGERGKKVILLEKTNHLGKKLLMCAAGRCNVTNTAPLDIFVKAYGKGGPFLRTALEIFDNERLRSFFTSYGIETVVENKGRVFPKSQRADSILKALEAYLYDHKVTIQTGSPVLRIQAEGNCIRGVETNRGDIFGRNVLIATGGLSYPATGSMGDGYRFASSVDHTISPLYPAIIAFETAETWVKSVQGTPMKNVSIAACQQGKKIVEHFGEALFTHYGISGPAILDMSKRLVERLPEGPIRIHIDFKPNHAFHELDILLLDQMKRHGSKAIKSCLTSLIPEKLVSILLHLCDIELQKKAAQITASERKKILKQLKGLSLTLVRHRPVEEAIVMAGGINLHEVDIKTMRSKLREGLYFAGEVLDIDGPTGGFNLQAAFSTGYLAGDSII</sequence>
<evidence type="ECO:0000259" key="5">
    <source>
        <dbReference type="Pfam" id="PF22780"/>
    </source>
</evidence>
<dbReference type="SUPFAM" id="SSF51905">
    <property type="entry name" value="FAD/NAD(P)-binding domain"/>
    <property type="match status" value="1"/>
</dbReference>
<dbReference type="InterPro" id="IPR057661">
    <property type="entry name" value="RsdA/BaiN/AoA(So)_Rossmann"/>
</dbReference>
<dbReference type="InterPro" id="IPR036188">
    <property type="entry name" value="FAD/NAD-bd_sf"/>
</dbReference>
<dbReference type="PRINTS" id="PR00368">
    <property type="entry name" value="FADPNR"/>
</dbReference>
<comment type="caution">
    <text evidence="6">The sequence shown here is derived from an EMBL/GenBank/DDBJ whole genome shotgun (WGS) entry which is preliminary data.</text>
</comment>
<comment type="cofactor">
    <cofactor evidence="1">
        <name>FAD</name>
        <dbReference type="ChEBI" id="CHEBI:57692"/>
    </cofactor>
</comment>
<organism evidence="6 7">
    <name type="scientific">Candidatus Jettenia ecosi</name>
    <dbReference type="NCBI Taxonomy" id="2494326"/>
    <lineage>
        <taxon>Bacteria</taxon>
        <taxon>Pseudomonadati</taxon>
        <taxon>Planctomycetota</taxon>
        <taxon>Candidatus Brocadiia</taxon>
        <taxon>Candidatus Brocadiales</taxon>
        <taxon>Candidatus Brocadiaceae</taxon>
        <taxon>Candidatus Jettenia</taxon>
    </lineage>
</organism>
<dbReference type="Gene3D" id="3.50.50.60">
    <property type="entry name" value="FAD/NAD(P)-binding domain"/>
    <property type="match status" value="1"/>
</dbReference>
<gene>
    <name evidence="6" type="ORF">JETT_0106</name>
</gene>
<dbReference type="Pfam" id="PF03486">
    <property type="entry name" value="HI0933_like"/>
    <property type="match status" value="1"/>
</dbReference>
<reference evidence="6 7" key="1">
    <citation type="submission" date="2019-04" db="EMBL/GenBank/DDBJ databases">
        <title>Genome of a novel bacterium Candidatus Jettenia ecosi reconstructed from metagenome of an anammox bioreactor.</title>
        <authorList>
            <person name="Mardanov A.V."/>
            <person name="Beletsky A.V."/>
            <person name="Ravin N.V."/>
            <person name="Botchkova E.A."/>
            <person name="Litti Y.V."/>
            <person name="Nozhevnikova A.N."/>
        </authorList>
    </citation>
    <scope>NUCLEOTIDE SEQUENCE [LARGE SCALE GENOMIC DNA]</scope>
    <source>
        <strain evidence="6">J2</strain>
    </source>
</reference>
<feature type="domain" description="RsdA/BaiN/AoA(So)-like insert" evidence="5">
    <location>
        <begin position="193"/>
        <end position="355"/>
    </location>
</feature>
<dbReference type="EMBL" id="SULG01000001">
    <property type="protein sequence ID" value="TLD43675.1"/>
    <property type="molecule type" value="Genomic_DNA"/>
</dbReference>
<dbReference type="NCBIfam" id="TIGR00275">
    <property type="entry name" value="aminoacetone oxidase family FAD-binding enzyme"/>
    <property type="match status" value="1"/>
</dbReference>
<proteinExistence type="predicted"/>
<dbReference type="Proteomes" id="UP000319783">
    <property type="component" value="Unassembled WGS sequence"/>
</dbReference>
<evidence type="ECO:0000313" key="7">
    <source>
        <dbReference type="Proteomes" id="UP000319783"/>
    </source>
</evidence>
<protein>
    <submittedName>
        <fullName evidence="6">NAD(FAD)-utilizing dehydrogenase</fullName>
    </submittedName>
</protein>
<dbReference type="InterPro" id="IPR023166">
    <property type="entry name" value="BaiN-like_dom_sf"/>
</dbReference>
<evidence type="ECO:0000256" key="3">
    <source>
        <dbReference type="ARBA" id="ARBA00022827"/>
    </source>
</evidence>
<dbReference type="InterPro" id="IPR004792">
    <property type="entry name" value="BaiN-like"/>
</dbReference>
<dbReference type="PRINTS" id="PR00411">
    <property type="entry name" value="PNDRDTASEI"/>
</dbReference>
<keyword evidence="2" id="KW-0285">Flavoprotein</keyword>
<dbReference type="Gene3D" id="2.40.30.10">
    <property type="entry name" value="Translation factors"/>
    <property type="match status" value="1"/>
</dbReference>
<evidence type="ECO:0000259" key="4">
    <source>
        <dbReference type="Pfam" id="PF03486"/>
    </source>
</evidence>
<evidence type="ECO:0000313" key="6">
    <source>
        <dbReference type="EMBL" id="TLD43675.1"/>
    </source>
</evidence>
<keyword evidence="3" id="KW-0274">FAD</keyword>
<dbReference type="Gene3D" id="1.10.8.260">
    <property type="entry name" value="HI0933 insert domain-like"/>
    <property type="match status" value="1"/>
</dbReference>
<evidence type="ECO:0000256" key="2">
    <source>
        <dbReference type="ARBA" id="ARBA00022630"/>
    </source>
</evidence>